<evidence type="ECO:0000259" key="3">
    <source>
        <dbReference type="Pfam" id="PF18402"/>
    </source>
</evidence>
<dbReference type="GO" id="GO:0051082">
    <property type="term" value="F:unfolded protein binding"/>
    <property type="evidence" value="ECO:0007669"/>
    <property type="project" value="TreeGrafter"/>
</dbReference>
<dbReference type="AlphaFoldDB" id="A0A183AZS3"/>
<proteinExistence type="predicted"/>
<dbReference type="InterPro" id="IPR040693">
    <property type="entry name" value="UGGT_TRXL_1"/>
</dbReference>
<evidence type="ECO:0000259" key="2">
    <source>
        <dbReference type="Pfam" id="PF18401"/>
    </source>
</evidence>
<feature type="domain" description="UGGT thioredoxin-like" evidence="3">
    <location>
        <begin position="459"/>
        <end position="707"/>
    </location>
</feature>
<dbReference type="Pfam" id="PF18402">
    <property type="entry name" value="Thioredoxin_14"/>
    <property type="match status" value="1"/>
</dbReference>
<organism evidence="4">
    <name type="scientific">Echinostoma caproni</name>
    <dbReference type="NCBI Taxonomy" id="27848"/>
    <lineage>
        <taxon>Eukaryota</taxon>
        <taxon>Metazoa</taxon>
        <taxon>Spiralia</taxon>
        <taxon>Lophotrochozoa</taxon>
        <taxon>Platyhelminthes</taxon>
        <taxon>Trematoda</taxon>
        <taxon>Digenea</taxon>
        <taxon>Plagiorchiida</taxon>
        <taxon>Echinostomata</taxon>
        <taxon>Echinostomatoidea</taxon>
        <taxon>Echinostomatidae</taxon>
        <taxon>Echinostoma</taxon>
    </lineage>
</organism>
<evidence type="ECO:0000259" key="1">
    <source>
        <dbReference type="Pfam" id="PF18400"/>
    </source>
</evidence>
<dbReference type="InterPro" id="IPR009448">
    <property type="entry name" value="UDP-g_GGtrans"/>
</dbReference>
<dbReference type="GO" id="GO:0003980">
    <property type="term" value="F:UDP-glucose:glycoprotein glucosyltransferase activity"/>
    <property type="evidence" value="ECO:0007669"/>
    <property type="project" value="InterPro"/>
</dbReference>
<dbReference type="PANTHER" id="PTHR11226">
    <property type="entry name" value="UDP-GLUCOSE GLYCOPROTEIN:GLUCOSYLTRANSFERASE"/>
    <property type="match status" value="1"/>
</dbReference>
<dbReference type="InterPro" id="IPR040694">
    <property type="entry name" value="UGGT_TRXL_2"/>
</dbReference>
<sequence length="733" mass="81876">LDGFWLFLDRLKPIVTAQTWPEKYRVSSANELGLDAQSYLQLEDAMISSLRSSENSNNQTNVELHRQLIRLFISSRTYSPAVEMSHQVALTTASQLFNCSHNDAARRLSECTTGTTWAQVGHQIICHLAELPMAVRARSVQLIDFGFLPREKIYPPMIEETQSKRPCVILYGSLDQPDFYEWHSQAKASADENKCAYIFRHYLKIRPEGKVRLGGYGVELALKSTEYKAMDDTKVDEGDAAADDSADAHMDPVVQGFNFTVLNQLHPDLKEQLQAFQKHLFATDDEIRPLKVWQFRELGLQATQAVMNAFRLGKDDSDNSSNGLNIGLETLRDVSQYLPARAGRLVSLKVDPALREELATNQYVLNNLGIQPGQTMFFINGLVISPSVDIFALLDLLRRESRLMMQLYELGIPANQVAELLSASSNGAQSLSGNSNDPGVPGLKYSLSGKFALDLANAPVIYFNNLELDLAYSHWPDSLHALFTLDFSGGIRRLRRNLYNVILVVDPAADNCRQMIRLVESFLIHKTSIRVALVRAFSYITSTVSNARESPLPLGVPNLGHPGAMSALSFLTELYSQIEKTNEPLTAALVQRTFERLFPSAHTEDIFADQLGEGDYDSQLKKHEEFMQRSGLKGLGRTPLLLFNGLVFDTVGMRQMGGFEDSVVTLCMEEMIRIQHAVYHGQMSNADNVFLLYRKSNSQVARFNARILSTRPADAKYLNVLGSTAASSVQGMQ</sequence>
<dbReference type="GO" id="GO:0018279">
    <property type="term" value="P:protein N-linked glycosylation via asparagine"/>
    <property type="evidence" value="ECO:0007669"/>
    <property type="project" value="TreeGrafter"/>
</dbReference>
<dbReference type="Pfam" id="PF18401">
    <property type="entry name" value="Thioredoxin_13"/>
    <property type="match status" value="1"/>
</dbReference>
<dbReference type="WBParaSite" id="ECPE_0001249401-mRNA-1">
    <property type="protein sequence ID" value="ECPE_0001249401-mRNA-1"/>
    <property type="gene ID" value="ECPE_0001249401"/>
</dbReference>
<feature type="domain" description="UGGT thioredoxin-like" evidence="2">
    <location>
        <begin position="284"/>
        <end position="424"/>
    </location>
</feature>
<feature type="domain" description="UGGT thioredoxin-like" evidence="1">
    <location>
        <begin position="4"/>
        <end position="205"/>
    </location>
</feature>
<evidence type="ECO:0000313" key="4">
    <source>
        <dbReference type="WBParaSite" id="ECPE_0001249401-mRNA-1"/>
    </source>
</evidence>
<accession>A0A183AZS3</accession>
<protein>
    <submittedName>
        <fullName evidence="4">UDP-glucose:glycoprotein glucosyltransferase</fullName>
    </submittedName>
</protein>
<reference evidence="4" key="1">
    <citation type="submission" date="2016-06" db="UniProtKB">
        <authorList>
            <consortium name="WormBaseParasite"/>
        </authorList>
    </citation>
    <scope>IDENTIFICATION</scope>
</reference>
<dbReference type="GO" id="GO:0036503">
    <property type="term" value="P:ERAD pathway"/>
    <property type="evidence" value="ECO:0007669"/>
    <property type="project" value="TreeGrafter"/>
</dbReference>
<dbReference type="PANTHER" id="PTHR11226:SF0">
    <property type="entry name" value="UDP-GLUCOSE:GLYCOPROTEIN GLUCOSYLTRANSFERASE"/>
    <property type="match status" value="1"/>
</dbReference>
<name>A0A183AZS3_9TREM</name>
<dbReference type="GO" id="GO:0005783">
    <property type="term" value="C:endoplasmic reticulum"/>
    <property type="evidence" value="ECO:0007669"/>
    <property type="project" value="TreeGrafter"/>
</dbReference>
<dbReference type="InterPro" id="IPR040692">
    <property type="entry name" value="UGGT_TRXL_3"/>
</dbReference>
<dbReference type="Pfam" id="PF18400">
    <property type="entry name" value="Thioredoxin_12"/>
    <property type="match status" value="1"/>
</dbReference>